<evidence type="ECO:0000256" key="5">
    <source>
        <dbReference type="ARBA" id="ARBA00047606"/>
    </source>
</evidence>
<protein>
    <recommendedName>
        <fullName evidence="3">anthocyanidin 3-O-glucosyltransferase</fullName>
        <ecNumber evidence="3">2.4.1.115</ecNumber>
    </recommendedName>
</protein>
<dbReference type="EMBL" id="CAADRP010000014">
    <property type="protein sequence ID" value="VFU21819.1"/>
    <property type="molecule type" value="Genomic_DNA"/>
</dbReference>
<dbReference type="InterPro" id="IPR035595">
    <property type="entry name" value="UDP_glycos_trans_CS"/>
</dbReference>
<sequence length="1183" mass="129593">MHPEIRFIEIPETITAPPSEALAASPAGAFTSYVIDHKTLVRDIIVKLVMADNPAPIASVVVDMFCTAFIDVARELGVPSHVFFTSGAAFLALMLYLSDREDRGEPKFRPTDPDYTIPCISNPMPYRVLPLLHSDVDYESFANPGRKFKSSNGIIVNTFSEAESPTVGALLARDDIPPVFNVGPLIDRKGKSVSGSDAVRRDEILRWLDDQPENSVVFLCFGSGGCFDEDQLRETAIGLEKSGHRFLWSIRLKPSRGKLQARFLDNYGEILPQGFLERTKNIGLLCGWAPQVEILAHKAVAVFVSHCGWNSTLEALWYGVPVITWPLYAEQHMNAFQLVKDLGLAVELTLDFRRDCPADFVKAEEITKAVKSMMEQGGELRNKAKEIGEMAKKAVMEGGSAFIEIPEAITSPPSAAGPVSAFTSYVNGHKTLVRDAIVKLVMAANPAPIASVVVDMFCTAFIDVAKELGVPSHVFFTSGAAFLALMLYLSDREDRGEPKFRPTDPDYTIPCISNPMPYRVLPLLHSDVDYEAFANHGRKFKSSNGIIVNTFSEAESHTVGALLARDDIPPVFNVGPLIDPKGKSVSGSDAVRRDEILRWLDDQPENSVVFLCFGSGGCFDEDQLRETAIGLEKSGHRFLWSIRLKPSEGKLHARFLDNYGEILPQGFLERTKNIGMLCGWAPQVEMLAHKAVAVFVSHCGWNSTLEALWYAVPIITWPLYGEQHMNAFKLVKELGLAVELTLDFRRDCPADFVKAEEITKAVKSMMEQGGELRNKAKEIGEMAKKAFLGLPSVTPPPLEDVIACPEHFVSIFIADHKNHVKDMIVDHVLSNKSVKLAGLILDLFCTPFVDVANDLGVPPYIFFASGAAFLGSMLYLPDRFDNGGVTYKPTDPDSMIPTYINPVPSTVLPSLLFHDGGYSTFVSHARKFKEAKGIIVNTFAELESHAVSYLKGEASVPQVYTVGPVVDLKGNSPVADGSQREEIMNWLDAQPEKSVVFLCFGSQGSFGVPQLKEIALGLRPPSQESLNPGEVNDFSELLPEGFLGRTKNVGFICGWAPQVEVLGHKATGAFVSHCGWNSILESTWYGVPVLTWPLYGEQQINAFQLVKDAGVAVEIKMDYRKDGGEVVMADKVAKAVTDVIEGGGEVKRKVKAMSETGRKALLKGGSSYAAFETLVGVLSGNKA</sequence>
<organism evidence="6">
    <name type="scientific">Salix viminalis</name>
    <name type="common">Common osier</name>
    <name type="synonym">Basket willow</name>
    <dbReference type="NCBI Taxonomy" id="40686"/>
    <lineage>
        <taxon>Eukaryota</taxon>
        <taxon>Viridiplantae</taxon>
        <taxon>Streptophyta</taxon>
        <taxon>Embryophyta</taxon>
        <taxon>Tracheophyta</taxon>
        <taxon>Spermatophyta</taxon>
        <taxon>Magnoliopsida</taxon>
        <taxon>eudicotyledons</taxon>
        <taxon>Gunneridae</taxon>
        <taxon>Pentapetalae</taxon>
        <taxon>rosids</taxon>
        <taxon>fabids</taxon>
        <taxon>Malpighiales</taxon>
        <taxon>Salicaceae</taxon>
        <taxon>Saliceae</taxon>
        <taxon>Salix</taxon>
    </lineage>
</organism>
<dbReference type="CDD" id="cd03784">
    <property type="entry name" value="GT1_Gtf-like"/>
    <property type="match status" value="3"/>
</dbReference>
<dbReference type="UniPathway" id="UPA00009"/>
<gene>
    <name evidence="6" type="ORF">SVIM_LOCUS17106</name>
</gene>
<evidence type="ECO:0000256" key="4">
    <source>
        <dbReference type="ARBA" id="ARBA00022679"/>
    </source>
</evidence>
<dbReference type="PROSITE" id="PS00375">
    <property type="entry name" value="UDPGT"/>
    <property type="match status" value="2"/>
</dbReference>
<accession>A0A6N2K1F9</accession>
<dbReference type="PANTHER" id="PTHR48048:SF83">
    <property type="entry name" value="GLYCOSYLTRANSFERASE"/>
    <property type="match status" value="1"/>
</dbReference>
<evidence type="ECO:0000256" key="3">
    <source>
        <dbReference type="ARBA" id="ARBA00012585"/>
    </source>
</evidence>
<dbReference type="InterPro" id="IPR002213">
    <property type="entry name" value="UDP_glucos_trans"/>
</dbReference>
<dbReference type="Pfam" id="PF00201">
    <property type="entry name" value="UDPGT"/>
    <property type="match status" value="3"/>
</dbReference>
<dbReference type="GO" id="GO:0047213">
    <property type="term" value="F:anthocyanidin 3-O-glucosyltransferase activity"/>
    <property type="evidence" value="ECO:0007669"/>
    <property type="project" value="UniProtKB-EC"/>
</dbReference>
<dbReference type="FunFam" id="3.40.50.2000:FF:000056">
    <property type="entry name" value="Glycosyltransferase"/>
    <property type="match status" value="3"/>
</dbReference>
<comment type="similarity">
    <text evidence="2">Belongs to the UDP-glycosyltransferase family.</text>
</comment>
<proteinExistence type="inferred from homology"/>
<evidence type="ECO:0000256" key="2">
    <source>
        <dbReference type="ARBA" id="ARBA00009995"/>
    </source>
</evidence>
<dbReference type="SUPFAM" id="SSF53756">
    <property type="entry name" value="UDP-Glycosyltransferase/glycogen phosphorylase"/>
    <property type="match status" value="3"/>
</dbReference>
<dbReference type="Gene3D" id="3.40.50.2000">
    <property type="entry name" value="Glycogen Phosphorylase B"/>
    <property type="match status" value="6"/>
</dbReference>
<dbReference type="EC" id="2.4.1.115" evidence="3"/>
<comment type="catalytic activity">
    <reaction evidence="5">
        <text>an anthocyanidin + UDP-alpha-D-glucose + H(+) = an anthocyanidin 3-O-beta-D-glucoside + UDP</text>
        <dbReference type="Rhea" id="RHEA:20093"/>
        <dbReference type="ChEBI" id="CHEBI:15378"/>
        <dbReference type="ChEBI" id="CHEBI:16307"/>
        <dbReference type="ChEBI" id="CHEBI:58223"/>
        <dbReference type="ChEBI" id="CHEBI:58885"/>
        <dbReference type="ChEBI" id="CHEBI:143576"/>
        <dbReference type="EC" id="2.4.1.115"/>
    </reaction>
</comment>
<dbReference type="PANTHER" id="PTHR48048">
    <property type="entry name" value="GLYCOSYLTRANSFERASE"/>
    <property type="match status" value="1"/>
</dbReference>
<reference evidence="6" key="1">
    <citation type="submission" date="2019-03" db="EMBL/GenBank/DDBJ databases">
        <authorList>
            <person name="Mank J."/>
            <person name="Almeida P."/>
        </authorList>
    </citation>
    <scope>NUCLEOTIDE SEQUENCE</scope>
    <source>
        <strain evidence="6">78183</strain>
    </source>
</reference>
<evidence type="ECO:0000313" key="6">
    <source>
        <dbReference type="EMBL" id="VFU21819.1"/>
    </source>
</evidence>
<evidence type="ECO:0000256" key="1">
    <source>
        <dbReference type="ARBA" id="ARBA00004935"/>
    </source>
</evidence>
<keyword evidence="4" id="KW-0808">Transferase</keyword>
<dbReference type="InterPro" id="IPR050481">
    <property type="entry name" value="UDP-glycosyltransf_plant"/>
</dbReference>
<dbReference type="GO" id="GO:0009718">
    <property type="term" value="P:anthocyanin-containing compound biosynthetic process"/>
    <property type="evidence" value="ECO:0007669"/>
    <property type="project" value="UniProtKB-UniPathway"/>
</dbReference>
<name>A0A6N2K1F9_SALVM</name>
<dbReference type="AlphaFoldDB" id="A0A6N2K1F9"/>
<comment type="pathway">
    <text evidence="1">Pigment biosynthesis; anthocyanin biosynthesis.</text>
</comment>